<reference evidence="10" key="1">
    <citation type="submission" date="2020-11" db="EMBL/GenBank/DDBJ databases">
        <authorList>
            <consortium name="DOE Joint Genome Institute"/>
            <person name="Ahrendt S."/>
            <person name="Riley R."/>
            <person name="Andreopoulos W."/>
            <person name="Labutti K."/>
            <person name="Pangilinan J."/>
            <person name="Ruiz-Duenas F.J."/>
            <person name="Barrasa J.M."/>
            <person name="Sanchez-Garcia M."/>
            <person name="Camarero S."/>
            <person name="Miyauchi S."/>
            <person name="Serrano A."/>
            <person name="Linde D."/>
            <person name="Babiker R."/>
            <person name="Drula E."/>
            <person name="Ayuso-Fernandez I."/>
            <person name="Pacheco R."/>
            <person name="Padilla G."/>
            <person name="Ferreira P."/>
            <person name="Barriuso J."/>
            <person name="Kellner H."/>
            <person name="Castanera R."/>
            <person name="Alfaro M."/>
            <person name="Ramirez L."/>
            <person name="Pisabarro A.G."/>
            <person name="Kuo A."/>
            <person name="Tritt A."/>
            <person name="Lipzen A."/>
            <person name="He G."/>
            <person name="Yan M."/>
            <person name="Ng V."/>
            <person name="Cullen D."/>
            <person name="Martin F."/>
            <person name="Rosso M.-N."/>
            <person name="Henrissat B."/>
            <person name="Hibbett D."/>
            <person name="Martinez A.T."/>
            <person name="Grigoriev I.V."/>
        </authorList>
    </citation>
    <scope>NUCLEOTIDE SEQUENCE</scope>
    <source>
        <strain evidence="10">CBS 247.69</strain>
    </source>
</reference>
<dbReference type="AlphaFoldDB" id="A0A9P5YCZ0"/>
<comment type="similarity">
    <text evidence="2">Belongs to the SELO family.</text>
</comment>
<evidence type="ECO:0000256" key="2">
    <source>
        <dbReference type="ARBA" id="ARBA00009747"/>
    </source>
</evidence>
<evidence type="ECO:0000256" key="1">
    <source>
        <dbReference type="ARBA" id="ARBA00001946"/>
    </source>
</evidence>
<dbReference type="GO" id="GO:0005524">
    <property type="term" value="F:ATP binding"/>
    <property type="evidence" value="ECO:0007669"/>
    <property type="project" value="UniProtKB-KW"/>
</dbReference>
<comment type="caution">
    <text evidence="10">The sequence shown here is derived from an EMBL/GenBank/DDBJ whole genome shotgun (WGS) entry which is preliminary data.</text>
</comment>
<evidence type="ECO:0000256" key="3">
    <source>
        <dbReference type="ARBA" id="ARBA00022679"/>
    </source>
</evidence>
<dbReference type="Proteomes" id="UP000807353">
    <property type="component" value="Unassembled WGS sequence"/>
</dbReference>
<evidence type="ECO:0000313" key="11">
    <source>
        <dbReference type="Proteomes" id="UP000807353"/>
    </source>
</evidence>
<evidence type="ECO:0000256" key="8">
    <source>
        <dbReference type="ARBA" id="ARBA00022842"/>
    </source>
</evidence>
<evidence type="ECO:0000256" key="6">
    <source>
        <dbReference type="ARBA" id="ARBA00022741"/>
    </source>
</evidence>
<dbReference type="OrthoDB" id="10254721at2759"/>
<accession>A0A9P5YCZ0</accession>
<keyword evidence="8" id="KW-0460">Magnesium</keyword>
<keyword evidence="4" id="KW-0548">Nucleotidyltransferase</keyword>
<keyword evidence="6" id="KW-0547">Nucleotide-binding</keyword>
<evidence type="ECO:0000256" key="9">
    <source>
        <dbReference type="ARBA" id="ARBA00031547"/>
    </source>
</evidence>
<protein>
    <recommendedName>
        <fullName evidence="9">Selenoprotein O</fullName>
    </recommendedName>
</protein>
<dbReference type="PANTHER" id="PTHR32057:SF14">
    <property type="entry name" value="PROTEIN ADENYLYLTRANSFERASE SELO, MITOCHONDRIAL"/>
    <property type="match status" value="1"/>
</dbReference>
<dbReference type="Pfam" id="PF02696">
    <property type="entry name" value="SelO"/>
    <property type="match status" value="1"/>
</dbReference>
<dbReference type="GO" id="GO:0005739">
    <property type="term" value="C:mitochondrion"/>
    <property type="evidence" value="ECO:0007669"/>
    <property type="project" value="TreeGrafter"/>
</dbReference>
<keyword evidence="3" id="KW-0808">Transferase</keyword>
<dbReference type="EMBL" id="MU150241">
    <property type="protein sequence ID" value="KAF9466573.1"/>
    <property type="molecule type" value="Genomic_DNA"/>
</dbReference>
<keyword evidence="7" id="KW-0067">ATP-binding</keyword>
<dbReference type="InterPro" id="IPR003846">
    <property type="entry name" value="SelO"/>
</dbReference>
<comment type="cofactor">
    <cofactor evidence="1">
        <name>Mg(2+)</name>
        <dbReference type="ChEBI" id="CHEBI:18420"/>
    </cofactor>
</comment>
<name>A0A9P5YCZ0_9AGAR</name>
<dbReference type="PANTHER" id="PTHR32057">
    <property type="entry name" value="PROTEIN ADENYLYLTRANSFERASE SELO, MITOCHONDRIAL"/>
    <property type="match status" value="1"/>
</dbReference>
<keyword evidence="11" id="KW-1185">Reference proteome</keyword>
<dbReference type="GO" id="GO:0070733">
    <property type="term" value="F:AMPylase activity"/>
    <property type="evidence" value="ECO:0007669"/>
    <property type="project" value="TreeGrafter"/>
</dbReference>
<organism evidence="10 11">
    <name type="scientific">Collybia nuda</name>
    <dbReference type="NCBI Taxonomy" id="64659"/>
    <lineage>
        <taxon>Eukaryota</taxon>
        <taxon>Fungi</taxon>
        <taxon>Dikarya</taxon>
        <taxon>Basidiomycota</taxon>
        <taxon>Agaricomycotina</taxon>
        <taxon>Agaricomycetes</taxon>
        <taxon>Agaricomycetidae</taxon>
        <taxon>Agaricales</taxon>
        <taxon>Tricholomatineae</taxon>
        <taxon>Clitocybaceae</taxon>
        <taxon>Collybia</taxon>
    </lineage>
</organism>
<dbReference type="GO" id="GO:0046872">
    <property type="term" value="F:metal ion binding"/>
    <property type="evidence" value="ECO:0007669"/>
    <property type="project" value="UniProtKB-KW"/>
</dbReference>
<sequence>MGASAKTQKFVISKLPLPPRAQLLTHRLTPDTHTPSVTEFQSKVLTSGPSLLRRARLLSPQCHFSFVTPMPIAFPYNIEPPVPPEVVEDKGAYIEKWLSKREAVHQCRNLSDSPLGVYVSECRDQPRELIGISETGLRDCVPHLQVGDAFGTLGTPSLASTSDLEGNPVVSDSEDLVSARQEFIDILSGHHVLMSAPDSEIPFAPWSLRYSGHQFGSWAGQLGDGRAISILATPHPSDPELTYEIQLKGSGRTPFSRSADGLAVLRSSIREYLCSEAMQALSIPTTRSLSLVSLPALHVVRERMETACVMARMAPSFIRLGSFEALNGPTNMFFFGGGQQNPDWEALRILGEWVSSKVLKLDCAPGEAWGKKLVLEVAQRNSEMVAAWQAYGFMHGVINTDNVSILGLTIDYGPYSFMDVFNRSHICNHTDGTGRYAYRHQPDMVLFALRALLNSLAPLIGAENEFGGKAVSPGWAENVSIEKLEEWKNSGLKLQSELERLFQEVTSNEYDKLMRKRLALRRGDPTDESQHFGPLLDIMEEHKLDYHSTFRTLASFKPSMLNLTNSCAEDSFTPLEDFIKQLLASTSGPERLDFARGTNAWITWLDKYGRRIRDEKAEWPEDMDAERERVAKAANPRFVLRQWVLEEVIGKVERDHASGKRLLAKVMHMACNPFEPWGAEGDERPEIELGAEEKEEKRYCGMGDKTMLGFQCSCSS</sequence>
<proteinExistence type="inferred from homology"/>
<gene>
    <name evidence="10" type="ORF">BDZ94DRAFT_1280842</name>
</gene>
<evidence type="ECO:0000256" key="4">
    <source>
        <dbReference type="ARBA" id="ARBA00022695"/>
    </source>
</evidence>
<keyword evidence="5" id="KW-0479">Metal-binding</keyword>
<evidence type="ECO:0000256" key="7">
    <source>
        <dbReference type="ARBA" id="ARBA00022840"/>
    </source>
</evidence>
<evidence type="ECO:0000313" key="10">
    <source>
        <dbReference type="EMBL" id="KAF9466573.1"/>
    </source>
</evidence>
<evidence type="ECO:0000256" key="5">
    <source>
        <dbReference type="ARBA" id="ARBA00022723"/>
    </source>
</evidence>